<dbReference type="Proteomes" id="UP000078295">
    <property type="component" value="Unassembled WGS sequence"/>
</dbReference>
<name>A0A198WZE7_MORCA</name>
<comment type="caution">
    <text evidence="1">The sequence shown here is derived from an EMBL/GenBank/DDBJ whole genome shotgun (WGS) entry which is preliminary data.</text>
</comment>
<reference evidence="1 2" key="1">
    <citation type="journal article" date="2016" name="Genome Biol. Evol.">
        <title>Comparative Genomic Analyses of the Moraxella catarrhalis Serosensitive and Seroresistant Lineages Demonstrate Their Independent Evolution.</title>
        <authorList>
            <person name="Earl J.P."/>
            <person name="de Vries S.P."/>
            <person name="Ahmed A."/>
            <person name="Powell E."/>
            <person name="Schultz M.P."/>
            <person name="Hermans P.W."/>
            <person name="Hill D.J."/>
            <person name="Zhou Z."/>
            <person name="Constantinidou C.I."/>
            <person name="Hu F.Z."/>
            <person name="Bootsma H.J."/>
            <person name="Ehrlich G.D."/>
        </authorList>
    </citation>
    <scope>NUCLEOTIDE SEQUENCE [LARGE SCALE GENOMIC DNA]</scope>
    <source>
        <strain evidence="1 2">F23</strain>
    </source>
</reference>
<accession>A0A198WZE7</accession>
<sequence>MGDFGKFGRHIIVLNQFNQSTNNTRLPNKAVKIKVCTQQSYFIML</sequence>
<dbReference type="EMBL" id="LXHQ01000022">
    <property type="protein sequence ID" value="OAV26316.1"/>
    <property type="molecule type" value="Genomic_DNA"/>
</dbReference>
<protein>
    <submittedName>
        <fullName evidence="1">Uncharacterized protein</fullName>
    </submittedName>
</protein>
<evidence type="ECO:0000313" key="1">
    <source>
        <dbReference type="EMBL" id="OAV26316.1"/>
    </source>
</evidence>
<proteinExistence type="predicted"/>
<organism evidence="1 2">
    <name type="scientific">Moraxella catarrhalis</name>
    <name type="common">Branhamella catarrhalis</name>
    <dbReference type="NCBI Taxonomy" id="480"/>
    <lineage>
        <taxon>Bacteria</taxon>
        <taxon>Pseudomonadati</taxon>
        <taxon>Pseudomonadota</taxon>
        <taxon>Gammaproteobacteria</taxon>
        <taxon>Moraxellales</taxon>
        <taxon>Moraxellaceae</taxon>
        <taxon>Moraxella</taxon>
    </lineage>
</organism>
<dbReference type="AlphaFoldDB" id="A0A198WZE7"/>
<gene>
    <name evidence="1" type="ORF">AO370_0730</name>
</gene>
<evidence type="ECO:0000313" key="2">
    <source>
        <dbReference type="Proteomes" id="UP000078295"/>
    </source>
</evidence>